<dbReference type="PANTHER" id="PTHR45848">
    <property type="entry name" value="DUAL SPECIFICITY PROTEIN PHOSPHATASE 12 FAMILY MEMBER"/>
    <property type="match status" value="1"/>
</dbReference>
<dbReference type="GO" id="GO:0008138">
    <property type="term" value="F:protein tyrosine/serine/threonine phosphatase activity"/>
    <property type="evidence" value="ECO:0007669"/>
    <property type="project" value="TreeGrafter"/>
</dbReference>
<evidence type="ECO:0000256" key="2">
    <source>
        <dbReference type="SAM" id="MobiDB-lite"/>
    </source>
</evidence>
<dbReference type="PANTHER" id="PTHR45848:SF6">
    <property type="entry name" value="OS02G0251700 PROTEIN"/>
    <property type="match status" value="1"/>
</dbReference>
<dbReference type="AlphaFoldDB" id="A0A8X7ZY33"/>
<keyword evidence="4" id="KW-1185">Reference proteome</keyword>
<evidence type="ECO:0000256" key="1">
    <source>
        <dbReference type="ARBA" id="ARBA00008601"/>
    </source>
</evidence>
<proteinExistence type="inferred from homology"/>
<reference evidence="3" key="1">
    <citation type="journal article" date="2020" name="bioRxiv">
        <title>Hybrid origin of Populus tomentosa Carr. identified through genome sequencing and phylogenomic analysis.</title>
        <authorList>
            <person name="An X."/>
            <person name="Gao K."/>
            <person name="Chen Z."/>
            <person name="Li J."/>
            <person name="Yang X."/>
            <person name="Yang X."/>
            <person name="Zhou J."/>
            <person name="Guo T."/>
            <person name="Zhao T."/>
            <person name="Huang S."/>
            <person name="Miao D."/>
            <person name="Khan W.U."/>
            <person name="Rao P."/>
            <person name="Ye M."/>
            <person name="Lei B."/>
            <person name="Liao W."/>
            <person name="Wang J."/>
            <person name="Ji L."/>
            <person name="Li Y."/>
            <person name="Guo B."/>
            <person name="Mustafa N.S."/>
            <person name="Li S."/>
            <person name="Yun Q."/>
            <person name="Keller S.R."/>
            <person name="Mao J."/>
            <person name="Zhang R."/>
            <person name="Strauss S.H."/>
        </authorList>
    </citation>
    <scope>NUCLEOTIDE SEQUENCE</scope>
    <source>
        <strain evidence="3">GM15</strain>
        <tissue evidence="3">Leaf</tissue>
    </source>
</reference>
<gene>
    <name evidence="3" type="ORF">POTOM_016954</name>
</gene>
<accession>A0A8X7ZY33</accession>
<comment type="caution">
    <text evidence="3">The sequence shown here is derived from an EMBL/GenBank/DDBJ whole genome shotgun (WGS) entry which is preliminary data.</text>
</comment>
<dbReference type="Proteomes" id="UP000886885">
    <property type="component" value="Chromosome 4D"/>
</dbReference>
<dbReference type="OrthoDB" id="2017893at2759"/>
<comment type="similarity">
    <text evidence="1">Belongs to the protein-tyrosine phosphatase family. Non-receptor class dual specificity subfamily.</text>
</comment>
<protein>
    <submittedName>
        <fullName evidence="3">Uncharacterized protein</fullName>
    </submittedName>
</protein>
<evidence type="ECO:0000313" key="3">
    <source>
        <dbReference type="EMBL" id="KAG6777150.1"/>
    </source>
</evidence>
<feature type="region of interest" description="Disordered" evidence="2">
    <location>
        <begin position="1"/>
        <end position="25"/>
    </location>
</feature>
<evidence type="ECO:0000313" key="4">
    <source>
        <dbReference type="Proteomes" id="UP000886885"/>
    </source>
</evidence>
<feature type="compositionally biased region" description="Polar residues" evidence="2">
    <location>
        <begin position="1"/>
        <end position="22"/>
    </location>
</feature>
<organism evidence="3 4">
    <name type="scientific">Populus tomentosa</name>
    <name type="common">Chinese white poplar</name>
    <dbReference type="NCBI Taxonomy" id="118781"/>
    <lineage>
        <taxon>Eukaryota</taxon>
        <taxon>Viridiplantae</taxon>
        <taxon>Streptophyta</taxon>
        <taxon>Embryophyta</taxon>
        <taxon>Tracheophyta</taxon>
        <taxon>Spermatophyta</taxon>
        <taxon>Magnoliopsida</taxon>
        <taxon>eudicotyledons</taxon>
        <taxon>Gunneridae</taxon>
        <taxon>Pentapetalae</taxon>
        <taxon>rosids</taxon>
        <taxon>fabids</taxon>
        <taxon>Malpighiales</taxon>
        <taxon>Salicaceae</taxon>
        <taxon>Saliceae</taxon>
        <taxon>Populus</taxon>
    </lineage>
</organism>
<sequence>MATVSSESLPETQASANSTDSDTAPKPQVIYRCKRCRRIVASEENIVPHERGKGEQCFKWNKKSVDSCKNQEPPECSSIFVEPMKWMLTGKYTLQISVLFLFCINVYVPFKNASSDLEIASTRRFCGGETSVHGLQSALGFLQLGRHAMQLWNLDQSCVSTSQK</sequence>
<name>A0A8X7ZY33_POPTO</name>
<dbReference type="EMBL" id="JAAWWB010000008">
    <property type="protein sequence ID" value="KAG6777150.1"/>
    <property type="molecule type" value="Genomic_DNA"/>
</dbReference>